<proteinExistence type="predicted"/>
<keyword evidence="1" id="KW-0472">Membrane</keyword>
<gene>
    <name evidence="2" type="ORF">L284_12890</name>
</gene>
<feature type="transmembrane region" description="Helical" evidence="1">
    <location>
        <begin position="72"/>
        <end position="94"/>
    </location>
</feature>
<organism evidence="2 3">
    <name type="scientific">Novosphingobium lindaniclasticum LE124</name>
    <dbReference type="NCBI Taxonomy" id="1096930"/>
    <lineage>
        <taxon>Bacteria</taxon>
        <taxon>Pseudomonadati</taxon>
        <taxon>Pseudomonadota</taxon>
        <taxon>Alphaproteobacteria</taxon>
        <taxon>Sphingomonadales</taxon>
        <taxon>Sphingomonadaceae</taxon>
        <taxon>Novosphingobium</taxon>
    </lineage>
</organism>
<sequence length="138" mass="14275">MKRGVIQQIGRGLGVTVAASIGGGFLGAGMLGANPIGGIGMWPATLFGSFAVLVPAYFIARETIGLSRRQSYAAVMLAGFSVGTIAMPLIFGSAPEYTKPASEFGFWWLGGAFGLGSGISWIVAHHLTRPKARVEAAC</sequence>
<feature type="transmembrane region" description="Helical" evidence="1">
    <location>
        <begin position="106"/>
        <end position="124"/>
    </location>
</feature>
<feature type="transmembrane region" description="Helical" evidence="1">
    <location>
        <begin position="39"/>
        <end position="60"/>
    </location>
</feature>
<evidence type="ECO:0000313" key="3">
    <source>
        <dbReference type="Proteomes" id="UP000015527"/>
    </source>
</evidence>
<accession>T0IR26</accession>
<dbReference type="AlphaFoldDB" id="T0IR26"/>
<dbReference type="Proteomes" id="UP000015527">
    <property type="component" value="Unassembled WGS sequence"/>
</dbReference>
<keyword evidence="3" id="KW-1185">Reference proteome</keyword>
<reference evidence="2 3" key="1">
    <citation type="journal article" date="2013" name="Genome Announc.">
        <title>Genome Sequence of Novosphingobium lindaniclasticum LE124T, Isolated from a Hexachlorocyclohexane Dumpsite.</title>
        <authorList>
            <person name="Saxena A."/>
            <person name="Nayyar N."/>
            <person name="Sangwan N."/>
            <person name="Kumari R."/>
            <person name="Khurana J.P."/>
            <person name="Lal R."/>
        </authorList>
    </citation>
    <scope>NUCLEOTIDE SEQUENCE [LARGE SCALE GENOMIC DNA]</scope>
    <source>
        <strain evidence="2 3">LE124</strain>
    </source>
</reference>
<evidence type="ECO:0000256" key="1">
    <source>
        <dbReference type="SAM" id="Phobius"/>
    </source>
</evidence>
<keyword evidence="1" id="KW-0812">Transmembrane</keyword>
<comment type="caution">
    <text evidence="2">The sequence shown here is derived from an EMBL/GenBank/DDBJ whole genome shotgun (WGS) entry which is preliminary data.</text>
</comment>
<dbReference type="EMBL" id="ATHL01000082">
    <property type="protein sequence ID" value="EQB14285.1"/>
    <property type="molecule type" value="Genomic_DNA"/>
</dbReference>
<keyword evidence="1" id="KW-1133">Transmembrane helix</keyword>
<name>T0IR26_9SPHN</name>
<feature type="transmembrane region" description="Helical" evidence="1">
    <location>
        <begin position="12"/>
        <end position="33"/>
    </location>
</feature>
<evidence type="ECO:0000313" key="2">
    <source>
        <dbReference type="EMBL" id="EQB14285.1"/>
    </source>
</evidence>
<protein>
    <submittedName>
        <fullName evidence="2">Uncharacterized protein</fullName>
    </submittedName>
</protein>